<dbReference type="InterPro" id="IPR036928">
    <property type="entry name" value="AS_sf"/>
</dbReference>
<protein>
    <recommendedName>
        <fullName evidence="2">Amidase domain-containing protein</fullName>
    </recommendedName>
</protein>
<dbReference type="GeneID" id="93165572"/>
<reference evidence="3 4" key="1">
    <citation type="submission" date="2011-04" db="EMBL/GenBank/DDBJ databases">
        <title>The Genome Sequence of Clostridium citroniae WAL-19142.</title>
        <authorList>
            <consortium name="The Broad Institute Genome Sequencing Platform"/>
            <person name="Earl A."/>
            <person name="Ward D."/>
            <person name="Feldgarden M."/>
            <person name="Gevers D."/>
            <person name="Warren Y.A."/>
            <person name="Tyrrell K.L."/>
            <person name="Citron D.M."/>
            <person name="Goldstein E.J."/>
            <person name="Daigneault M."/>
            <person name="Allen-Vercoe E."/>
            <person name="Young S.K."/>
            <person name="Zeng Q."/>
            <person name="Gargeya S."/>
            <person name="Fitzgerald M."/>
            <person name="Haas B."/>
            <person name="Abouelleil A."/>
            <person name="Alvarado L."/>
            <person name="Arachchi H.M."/>
            <person name="Berlin A."/>
            <person name="Brown A."/>
            <person name="Chapman S.B."/>
            <person name="Chen Z."/>
            <person name="Dunbar C."/>
            <person name="Freedman E."/>
            <person name="Gearin G."/>
            <person name="Gellesch M."/>
            <person name="Goldberg J."/>
            <person name="Griggs A."/>
            <person name="Gujja S."/>
            <person name="Heilman E.R."/>
            <person name="Heiman D."/>
            <person name="Howarth C."/>
            <person name="Larson L."/>
            <person name="Lui A."/>
            <person name="MacDonald P.J."/>
            <person name="Mehta T."/>
            <person name="Montmayeur A."/>
            <person name="Murphy C."/>
            <person name="Neiman D."/>
            <person name="Pearson M."/>
            <person name="Priest M."/>
            <person name="Roberts A."/>
            <person name="Saif S."/>
            <person name="Shea T."/>
            <person name="Shenoy N."/>
            <person name="Sisk P."/>
            <person name="Stolte C."/>
            <person name="Sykes S."/>
            <person name="White J."/>
            <person name="Yandava C."/>
            <person name="Wortman J."/>
            <person name="Nusbaum C."/>
            <person name="Birren B."/>
        </authorList>
    </citation>
    <scope>NUCLEOTIDE SEQUENCE [LARGE SCALE GENOMIC DNA]</scope>
    <source>
        <strain evidence="3 4">WAL-19142</strain>
    </source>
</reference>
<evidence type="ECO:0000259" key="2">
    <source>
        <dbReference type="Pfam" id="PF01425"/>
    </source>
</evidence>
<feature type="transmembrane region" description="Helical" evidence="1">
    <location>
        <begin position="21"/>
        <end position="38"/>
    </location>
</feature>
<keyword evidence="1" id="KW-0812">Transmembrane</keyword>
<evidence type="ECO:0000313" key="4">
    <source>
        <dbReference type="Proteomes" id="UP000037392"/>
    </source>
</evidence>
<evidence type="ECO:0000256" key="1">
    <source>
        <dbReference type="SAM" id="Phobius"/>
    </source>
</evidence>
<name>A0A0J9EQ19_9FIRM</name>
<sequence length="524" mass="56731">MSKGINKSTDKGADKRKRIGITAAGVGIVLAAGAFIYIKAAAPPGEAWISYNNQRVLDSIEKQLHGMKMEEIRKKEPYILEKSIREIQDEAAKGTISYEEMTAICLYRIQTLDQKEKGYNSVISVNPRAIEDARERDRERKDNPKAGRGMYGIPVMLKDNMNASDMATTVGTAAFSDYYPSEDAELVKTLKENGAVILGKNNLSEFSGYVSSVMPAGYSGNKGQTINPFGPLKLSASGSSSGSAVAVTCNLAPVSVGTETDGSVIAPAAMNSVVGFKPSRGSISSEGIFPLIIKIDTPGILAKCVEDAGTAYNGAANTPVSPDYRPDALKGKTIGLIRYEYNDKEKLDELKKTLQDMGVHVVEPELNENGIIVFHHIALSFKKDFEDYAQAYHFPIQTLEELIVFNRNNPQRNIKYGQDLLEEAVTIENADMDRINGSIRNADDALSAVFDRDRLDGLVFLNSSGTTAPAAAGYPELTVPFGIGTGNAPQGATFVAEYGEDQTLLEMGYSFECFAAGRVDPLDH</sequence>
<dbReference type="AlphaFoldDB" id="A0A0J9EQ19"/>
<gene>
    <name evidence="3" type="ORF">HMPREF9470_03411</name>
</gene>
<dbReference type="SUPFAM" id="SSF75304">
    <property type="entry name" value="Amidase signature (AS) enzymes"/>
    <property type="match status" value="1"/>
</dbReference>
<evidence type="ECO:0000313" key="3">
    <source>
        <dbReference type="EMBL" id="KMW17930.1"/>
    </source>
</evidence>
<keyword evidence="1" id="KW-0472">Membrane</keyword>
<keyword evidence="1" id="KW-1133">Transmembrane helix</keyword>
<dbReference type="RefSeq" id="WP_048930289.1">
    <property type="nucleotide sequence ID" value="NZ_KQ235879.1"/>
</dbReference>
<dbReference type="OrthoDB" id="9811471at2"/>
<feature type="domain" description="Amidase" evidence="2">
    <location>
        <begin position="101"/>
        <end position="505"/>
    </location>
</feature>
<dbReference type="PANTHER" id="PTHR42678:SF34">
    <property type="entry name" value="OS04G0183300 PROTEIN"/>
    <property type="match status" value="1"/>
</dbReference>
<dbReference type="PATRIC" id="fig|742734.4.peg.3658"/>
<dbReference type="EMBL" id="ADLK01000025">
    <property type="protein sequence ID" value="KMW17930.1"/>
    <property type="molecule type" value="Genomic_DNA"/>
</dbReference>
<dbReference type="Gene3D" id="3.90.1300.10">
    <property type="entry name" value="Amidase signature (AS) domain"/>
    <property type="match status" value="1"/>
</dbReference>
<proteinExistence type="predicted"/>
<dbReference type="Proteomes" id="UP000037392">
    <property type="component" value="Unassembled WGS sequence"/>
</dbReference>
<organism evidence="3 4">
    <name type="scientific">[Clostridium] citroniae WAL-19142</name>
    <dbReference type="NCBI Taxonomy" id="742734"/>
    <lineage>
        <taxon>Bacteria</taxon>
        <taxon>Bacillati</taxon>
        <taxon>Bacillota</taxon>
        <taxon>Clostridia</taxon>
        <taxon>Lachnospirales</taxon>
        <taxon>Lachnospiraceae</taxon>
        <taxon>Enterocloster</taxon>
    </lineage>
</organism>
<comment type="caution">
    <text evidence="3">The sequence shown here is derived from an EMBL/GenBank/DDBJ whole genome shotgun (WGS) entry which is preliminary data.</text>
</comment>
<accession>A0A0J9EQ19</accession>
<dbReference type="Pfam" id="PF01425">
    <property type="entry name" value="Amidase"/>
    <property type="match status" value="1"/>
</dbReference>
<dbReference type="PANTHER" id="PTHR42678">
    <property type="entry name" value="AMIDASE"/>
    <property type="match status" value="1"/>
</dbReference>
<dbReference type="InterPro" id="IPR023631">
    <property type="entry name" value="Amidase_dom"/>
</dbReference>